<dbReference type="Proteomes" id="UP001183390">
    <property type="component" value="Unassembled WGS sequence"/>
</dbReference>
<accession>A0ABU2MBM5</accession>
<organism evidence="5 6">
    <name type="scientific">Nocardiopsis lambiniae</name>
    <dbReference type="NCBI Taxonomy" id="3075539"/>
    <lineage>
        <taxon>Bacteria</taxon>
        <taxon>Bacillati</taxon>
        <taxon>Actinomycetota</taxon>
        <taxon>Actinomycetes</taxon>
        <taxon>Streptosporangiales</taxon>
        <taxon>Nocardiopsidaceae</taxon>
        <taxon>Nocardiopsis</taxon>
    </lineage>
</organism>
<dbReference type="InterPro" id="IPR058852">
    <property type="entry name" value="HTH_77"/>
</dbReference>
<dbReference type="Gene3D" id="1.25.40.10">
    <property type="entry name" value="Tetratricopeptide repeat domain"/>
    <property type="match status" value="2"/>
</dbReference>
<dbReference type="RefSeq" id="WP_311512169.1">
    <property type="nucleotide sequence ID" value="NZ_JAVREP010000008.1"/>
</dbReference>
<dbReference type="Pfam" id="PF00486">
    <property type="entry name" value="Trans_reg_C"/>
    <property type="match status" value="1"/>
</dbReference>
<dbReference type="SUPFAM" id="SSF52540">
    <property type="entry name" value="P-loop containing nucleoside triphosphate hydrolases"/>
    <property type="match status" value="1"/>
</dbReference>
<keyword evidence="6" id="KW-1185">Reference proteome</keyword>
<dbReference type="InterPro" id="IPR027417">
    <property type="entry name" value="P-loop_NTPase"/>
</dbReference>
<dbReference type="SMART" id="SM00862">
    <property type="entry name" value="Trans_reg_C"/>
    <property type="match status" value="1"/>
</dbReference>
<dbReference type="SMART" id="SM01043">
    <property type="entry name" value="BTAD"/>
    <property type="match status" value="1"/>
</dbReference>
<dbReference type="InterPro" id="IPR011990">
    <property type="entry name" value="TPR-like_helical_dom_sf"/>
</dbReference>
<dbReference type="InterPro" id="IPR001867">
    <property type="entry name" value="OmpR/PhoB-type_DNA-bd"/>
</dbReference>
<evidence type="ECO:0000259" key="4">
    <source>
        <dbReference type="PROSITE" id="PS51755"/>
    </source>
</evidence>
<dbReference type="InterPro" id="IPR016032">
    <property type="entry name" value="Sig_transdc_resp-reg_C-effctor"/>
</dbReference>
<dbReference type="EMBL" id="JAVREP010000008">
    <property type="protein sequence ID" value="MDT0329525.1"/>
    <property type="molecule type" value="Genomic_DNA"/>
</dbReference>
<evidence type="ECO:0000313" key="6">
    <source>
        <dbReference type="Proteomes" id="UP001183390"/>
    </source>
</evidence>
<evidence type="ECO:0000313" key="5">
    <source>
        <dbReference type="EMBL" id="MDT0329525.1"/>
    </source>
</evidence>
<dbReference type="PRINTS" id="PR00364">
    <property type="entry name" value="DISEASERSIST"/>
</dbReference>
<evidence type="ECO:0000256" key="1">
    <source>
        <dbReference type="ARBA" id="ARBA00005820"/>
    </source>
</evidence>
<dbReference type="PANTHER" id="PTHR47691">
    <property type="entry name" value="REGULATOR-RELATED"/>
    <property type="match status" value="1"/>
</dbReference>
<dbReference type="SUPFAM" id="SSF46894">
    <property type="entry name" value="C-terminal effector domain of the bipartite response regulators"/>
    <property type="match status" value="1"/>
</dbReference>
<protein>
    <submittedName>
        <fullName evidence="5">BTAD domain-containing putative transcriptional regulator</fullName>
    </submittedName>
</protein>
<dbReference type="Gene3D" id="3.40.50.300">
    <property type="entry name" value="P-loop containing nucleotide triphosphate hydrolases"/>
    <property type="match status" value="1"/>
</dbReference>
<dbReference type="PROSITE" id="PS51755">
    <property type="entry name" value="OMPR_PHOB"/>
    <property type="match status" value="1"/>
</dbReference>
<dbReference type="SUPFAM" id="SSF48452">
    <property type="entry name" value="TPR-like"/>
    <property type="match status" value="3"/>
</dbReference>
<feature type="domain" description="OmpR/PhoB-type" evidence="4">
    <location>
        <begin position="1"/>
        <end position="95"/>
    </location>
</feature>
<dbReference type="Gene3D" id="1.10.10.10">
    <property type="entry name" value="Winged helix-like DNA-binding domain superfamily/Winged helix DNA-binding domain"/>
    <property type="match status" value="1"/>
</dbReference>
<dbReference type="PANTHER" id="PTHR47691:SF3">
    <property type="entry name" value="HTH-TYPE TRANSCRIPTIONAL REGULATOR RV0890C-RELATED"/>
    <property type="match status" value="1"/>
</dbReference>
<dbReference type="InterPro" id="IPR005158">
    <property type="entry name" value="BTAD"/>
</dbReference>
<dbReference type="Pfam" id="PF03704">
    <property type="entry name" value="BTAD"/>
    <property type="match status" value="1"/>
</dbReference>
<evidence type="ECO:0000256" key="2">
    <source>
        <dbReference type="ARBA" id="ARBA00023125"/>
    </source>
</evidence>
<proteinExistence type="inferred from homology"/>
<gene>
    <name evidence="5" type="ORF">RM479_13985</name>
</gene>
<dbReference type="CDD" id="cd15831">
    <property type="entry name" value="BTAD"/>
    <property type="match status" value="1"/>
</dbReference>
<reference evidence="6" key="1">
    <citation type="submission" date="2023-07" db="EMBL/GenBank/DDBJ databases">
        <title>30 novel species of actinomycetes from the DSMZ collection.</title>
        <authorList>
            <person name="Nouioui I."/>
        </authorList>
    </citation>
    <scope>NUCLEOTIDE SEQUENCE [LARGE SCALE GENOMIC DNA]</scope>
    <source>
        <strain evidence="6">DSM 44743</strain>
    </source>
</reference>
<dbReference type="Pfam" id="PF25872">
    <property type="entry name" value="HTH_77"/>
    <property type="match status" value="1"/>
</dbReference>
<comment type="similarity">
    <text evidence="1">Belongs to the AfsR/DnrI/RedD regulatory family.</text>
</comment>
<comment type="caution">
    <text evidence="5">The sequence shown here is derived from an EMBL/GenBank/DDBJ whole genome shotgun (WGS) entry which is preliminary data.</text>
</comment>
<dbReference type="InterPro" id="IPR036388">
    <property type="entry name" value="WH-like_DNA-bd_sf"/>
</dbReference>
<keyword evidence="2 3" id="KW-0238">DNA-binding</keyword>
<evidence type="ECO:0000256" key="3">
    <source>
        <dbReference type="PROSITE-ProRule" id="PRU01091"/>
    </source>
</evidence>
<sequence>MRFGILGPLEVWGDGEPVRVPEAKVRVLLAALLLDEGRPVTADTLIDDLWGEHLPAHPTRVLRAKLSQLRGVLDKAEPGARDRVLRTPGGYRLRVEPDEVDSTRFRALVERARGTDDRRAAAVALNDGLALWRGDALAGLTDTPRIARAALRLDEERLSAFEELALARLDLGEHHLWVEELGELVDLHPLRERLCAAYMRALYRSGRQAEALGVFDRLRHRLKEELGASPGPETAELHARILRQDTTLDPADPGPLRAVLRPRTNLPAPVDDTIGREADVERIRALMERARLITLTGAGGVGKTRLSLEVAAGLDDRHPDGLWFVELGTVPPEQGEDPGAAARVAEAVVAVTGARDLVQALSATRTLLILDNCEHVVESVAALARELLRAAPHLRLLVTSREPLGIDGEHLYEVRPLGFPGPADPADARSYPAVRLFASRASAGAPGFTLGEDTASTVASICRRLDGLPLALELAANRVRALGVRRLADGLDDRFRLLAVGSRGAPGRQRTLRAVIDWSWELLGEPERTVLRRLSVHAEGCTPEGAEAVVGGDGIDPDEVVEILARLVERSLAIAVEGPDGIRYRLLETIAAYAREHLEAAGEADTVRLRHLRHLASLAATADPLLRDRRQHLWLRRLDEENADLRAAEDTAARAGDADTSLRLALDLVWYRYLRGRPGEAHRSLSRALDLPGGTPALRAVAGAWRVGMALMVNEPEDPVALVRAALADRADQVPEREWARVEWFLGTALLDFGELQVSGDLVERSLAVFRREDDRWGTAAALCTRAWLLKARGRMAGFEADGRLSLELFGEIGDRWGRLQAMPALGSRAEIDGDYPEAARLHREGLRLAEDLGLWSEVSYRLSELGRNALLRGEHRQAEDFHERARRLAVEQGDRFGERFAEFGLGLGARREGRLDRAERYLSGWLDRVRGINAPAAGATVLAELGFVAEQRGDADTALRLHDEGLTAAFTTGSPRKIALALEGLAGAWALAGLPLRAARLLGAASAARASVHTPLPPAERWDIERVRVASVTALGEEAFARGWERGAREPLEETVERARRWYALRPAPAGQPVL</sequence>
<name>A0ABU2MBM5_9ACTN</name>
<feature type="DNA-binding region" description="OmpR/PhoB-type" evidence="3">
    <location>
        <begin position="1"/>
        <end position="95"/>
    </location>
</feature>